<dbReference type="EMBL" id="SBHS01000005">
    <property type="protein sequence ID" value="TWU76470.1"/>
    <property type="molecule type" value="Genomic_DNA"/>
</dbReference>
<accession>A0A5C6GG21</accession>
<sequence length="148" mass="16286">MERVSWSRAECLTRAARQSGFVLLFGAQKPNSRIAHHELPQQNTIVQQTFPSLSDGPPQHMLIVDEGPLVLPQTGHPPEAYRADVYTKLARRTAPPLHLAPIGADRIEILVVSMDFGEFFVLSPEELGWGSPGPKVELGNSATLKLKL</sequence>
<protein>
    <submittedName>
        <fullName evidence="1">Uncharacterized protein</fullName>
    </submittedName>
</protein>
<gene>
    <name evidence="1" type="ORF">ED733_007219</name>
</gene>
<evidence type="ECO:0000313" key="2">
    <source>
        <dbReference type="Proteomes" id="UP000317257"/>
    </source>
</evidence>
<reference evidence="2" key="1">
    <citation type="submission" date="2018-12" db="EMBL/GenBank/DDBJ databases">
        <title>The complete genome of Metarhizium rileyi, a key fungal pathogen of Lepidoptera.</title>
        <authorList>
            <person name="Binneck E."/>
            <person name="Lastra C.C.L."/>
            <person name="Sosa-Gomez D.R."/>
        </authorList>
    </citation>
    <scope>NUCLEOTIDE SEQUENCE [LARGE SCALE GENOMIC DNA]</scope>
    <source>
        <strain evidence="2">Cep018-CH2</strain>
    </source>
</reference>
<organism evidence="1 2">
    <name type="scientific">Metarhizium rileyi (strain RCEF 4871)</name>
    <name type="common">Nomuraea rileyi</name>
    <dbReference type="NCBI Taxonomy" id="1649241"/>
    <lineage>
        <taxon>Eukaryota</taxon>
        <taxon>Fungi</taxon>
        <taxon>Dikarya</taxon>
        <taxon>Ascomycota</taxon>
        <taxon>Pezizomycotina</taxon>
        <taxon>Sordariomycetes</taxon>
        <taxon>Hypocreomycetidae</taxon>
        <taxon>Hypocreales</taxon>
        <taxon>Clavicipitaceae</taxon>
        <taxon>Metarhizium</taxon>
    </lineage>
</organism>
<evidence type="ECO:0000313" key="1">
    <source>
        <dbReference type="EMBL" id="TWU76470.1"/>
    </source>
</evidence>
<name>A0A5C6GG21_METRR</name>
<dbReference type="AlphaFoldDB" id="A0A5C6GG21"/>
<comment type="caution">
    <text evidence="1">The sequence shown here is derived from an EMBL/GenBank/DDBJ whole genome shotgun (WGS) entry which is preliminary data.</text>
</comment>
<dbReference type="Proteomes" id="UP000317257">
    <property type="component" value="Unassembled WGS sequence"/>
</dbReference>
<proteinExistence type="predicted"/>